<evidence type="ECO:0000256" key="4">
    <source>
        <dbReference type="ARBA" id="ARBA00023062"/>
    </source>
</evidence>
<dbReference type="GO" id="GO:0010133">
    <property type="term" value="P:L-proline catabolic process to L-glutamate"/>
    <property type="evidence" value="ECO:0007669"/>
    <property type="project" value="TreeGrafter"/>
</dbReference>
<evidence type="ECO:0000313" key="7">
    <source>
        <dbReference type="EMBL" id="KAF7489063.1"/>
    </source>
</evidence>
<dbReference type="EC" id="1.5.5.2" evidence="5"/>
<sequence>MSRYLMHHWHRKSSRLLTILINKISNDSFHQNVHIRCNNYGQNRLGITSCKDAFGKQIPSKLSRSKSTILSSQISCRKLDQLDMTFTNTEQAYRSKTTYELIRAIVVLYLSSFDVLVYSHTFLLKWTQKILGDYLFERLMKYTFYGQFVAGKDEEDIRPTLDHLRSFGVKSILDYSAEENIDEDRPAQKIKDKLERNKKHETSNQYKYDDVLAHRKGYRSIARTYFYMNEAQCEKNMDIFLKCIDAVAGATYGTGFAAIKLTALGRPELLLQLSEVIARAKDYFQEITGQKIMGFSNVTPAEFQKQLDQRYHLNVQNSEIADFLKKWTMINVPNLRTGRLERIINALDPEEEEMFRNMMRRIHCIAQAATQQDVRVLIDAEQTYFQPAINRITLELMRKYNKEKAIIFNTYQCYLKNAHETCELDAELSRRQNFYFGAKLVRGAYLEQERLRAKQLGYEDPINETFEKTTEMYEKNLDFFMNKIIETGIDNKKFAIMVASHNEDTVRYTLKKMQELGIRPEHKLICFGQLYGMSDHLSFNLGQSGYSVYKYVPYGPIDKVMPYLSRRALENHGILKKAKHERRLLIKEFWRRMISGRLLHKPIGHYQPI</sequence>
<dbReference type="FunFam" id="3.20.20.220:FF:000012">
    <property type="entry name" value="Proline dehydrogenase"/>
    <property type="match status" value="1"/>
</dbReference>
<evidence type="ECO:0000256" key="3">
    <source>
        <dbReference type="ARBA" id="ARBA00023002"/>
    </source>
</evidence>
<dbReference type="Pfam" id="PF01619">
    <property type="entry name" value="Pro_dh"/>
    <property type="match status" value="1"/>
</dbReference>
<feature type="domain" description="Proline dehydrogenase" evidence="6">
    <location>
        <begin position="160"/>
        <end position="576"/>
    </location>
</feature>
<gene>
    <name evidence="7" type="primary">SSS_891g</name>
    <name evidence="7" type="ORF">SSS_891</name>
</gene>
<comment type="similarity">
    <text evidence="2 5">Belongs to the proline oxidase family.</text>
</comment>
<dbReference type="SUPFAM" id="SSF51730">
    <property type="entry name" value="FAD-linked oxidoreductase"/>
    <property type="match status" value="1"/>
</dbReference>
<dbReference type="PANTHER" id="PTHR13914">
    <property type="entry name" value="PROLINE OXIDASE"/>
    <property type="match status" value="1"/>
</dbReference>
<name>A0A834R361_SARSC</name>
<dbReference type="Gene3D" id="3.20.20.220">
    <property type="match status" value="2"/>
</dbReference>
<comment type="function">
    <text evidence="5">Converts proline to delta-1-pyrroline-5-carboxylate.</text>
</comment>
<dbReference type="OrthoDB" id="5464at2759"/>
<dbReference type="InterPro" id="IPR015659">
    <property type="entry name" value="Proline_oxidase"/>
</dbReference>
<dbReference type="EMBL" id="WVUK01000065">
    <property type="protein sequence ID" value="KAF7489063.1"/>
    <property type="molecule type" value="Genomic_DNA"/>
</dbReference>
<dbReference type="AlphaFoldDB" id="A0A834R361"/>
<organism evidence="7">
    <name type="scientific">Sarcoptes scabiei</name>
    <name type="common">Itch mite</name>
    <name type="synonym">Acarus scabiei</name>
    <dbReference type="NCBI Taxonomy" id="52283"/>
    <lineage>
        <taxon>Eukaryota</taxon>
        <taxon>Metazoa</taxon>
        <taxon>Ecdysozoa</taxon>
        <taxon>Arthropoda</taxon>
        <taxon>Chelicerata</taxon>
        <taxon>Arachnida</taxon>
        <taxon>Acari</taxon>
        <taxon>Acariformes</taxon>
        <taxon>Sarcoptiformes</taxon>
        <taxon>Astigmata</taxon>
        <taxon>Psoroptidia</taxon>
        <taxon>Sarcoptoidea</taxon>
        <taxon>Sarcoptidae</taxon>
        <taxon>Sarcoptinae</taxon>
        <taxon>Sarcoptes</taxon>
    </lineage>
</organism>
<comment type="pathway">
    <text evidence="1">Amino-acid degradation; L-proline degradation into L-glutamate; L-glutamate from L-proline: step 1/2.</text>
</comment>
<evidence type="ECO:0000313" key="8">
    <source>
        <dbReference type="EnsemblMetazoa" id="KAF7489063.1"/>
    </source>
</evidence>
<reference evidence="8" key="3">
    <citation type="submission" date="2022-06" db="UniProtKB">
        <authorList>
            <consortium name="EnsemblMetazoa"/>
        </authorList>
    </citation>
    <scope>IDENTIFICATION</scope>
</reference>
<keyword evidence="5" id="KW-0285">Flavoprotein</keyword>
<reference evidence="9" key="1">
    <citation type="journal article" date="2020" name="PLoS Negl. Trop. Dis.">
        <title>High-quality nuclear genome for Sarcoptes scabiei-A critical resource for a neglected parasite.</title>
        <authorList>
            <person name="Korhonen P.K."/>
            <person name="Gasser R.B."/>
            <person name="Ma G."/>
            <person name="Wang T."/>
            <person name="Stroehlein A.J."/>
            <person name="Young N.D."/>
            <person name="Ang C.S."/>
            <person name="Fernando D.D."/>
            <person name="Lu H.C."/>
            <person name="Taylor S."/>
            <person name="Reynolds S.L."/>
            <person name="Mofiz E."/>
            <person name="Najaraj S.H."/>
            <person name="Gowda H."/>
            <person name="Madugundu A."/>
            <person name="Renuse S."/>
            <person name="Holt D."/>
            <person name="Pandey A."/>
            <person name="Papenfuss A.T."/>
            <person name="Fischer K."/>
        </authorList>
    </citation>
    <scope>NUCLEOTIDE SEQUENCE [LARGE SCALE GENOMIC DNA]</scope>
</reference>
<protein>
    <recommendedName>
        <fullName evidence="5">Proline dehydrogenase</fullName>
        <ecNumber evidence="5">1.5.5.2</ecNumber>
    </recommendedName>
</protein>
<evidence type="ECO:0000256" key="2">
    <source>
        <dbReference type="ARBA" id="ARBA00005869"/>
    </source>
</evidence>
<accession>A0A834R361</accession>
<dbReference type="InterPro" id="IPR002872">
    <property type="entry name" value="Proline_DH_dom"/>
</dbReference>
<keyword evidence="9" id="KW-1185">Reference proteome</keyword>
<comment type="cofactor">
    <cofactor evidence="5">
        <name>FAD</name>
        <dbReference type="ChEBI" id="CHEBI:57692"/>
    </cofactor>
</comment>
<comment type="catalytic activity">
    <reaction evidence="5">
        <text>L-proline + a quinone = (S)-1-pyrroline-5-carboxylate + a quinol + H(+)</text>
        <dbReference type="Rhea" id="RHEA:23784"/>
        <dbReference type="ChEBI" id="CHEBI:15378"/>
        <dbReference type="ChEBI" id="CHEBI:17388"/>
        <dbReference type="ChEBI" id="CHEBI:24646"/>
        <dbReference type="ChEBI" id="CHEBI:60039"/>
        <dbReference type="ChEBI" id="CHEBI:132124"/>
        <dbReference type="EC" id="1.5.5.2"/>
    </reaction>
</comment>
<evidence type="ECO:0000259" key="6">
    <source>
        <dbReference type="Pfam" id="PF01619"/>
    </source>
</evidence>
<dbReference type="PANTHER" id="PTHR13914:SF0">
    <property type="entry name" value="PROLINE DEHYDROGENASE 1, MITOCHONDRIAL"/>
    <property type="match status" value="1"/>
</dbReference>
<reference evidence="7" key="2">
    <citation type="submission" date="2020-01" db="EMBL/GenBank/DDBJ databases">
        <authorList>
            <person name="Korhonen P.K.K."/>
            <person name="Guangxu M.G."/>
            <person name="Wang T.W."/>
            <person name="Stroehlein A.J.S."/>
            <person name="Young N.D."/>
            <person name="Ang C.-S.A."/>
            <person name="Fernando D.W.F."/>
            <person name="Lu H.L."/>
            <person name="Taylor S.T."/>
            <person name="Ehtesham M.E.M."/>
            <person name="Najaraj S.H.N."/>
            <person name="Harsha G.H.G."/>
            <person name="Madugundu A.M."/>
            <person name="Renuse S.R."/>
            <person name="Holt D.H."/>
            <person name="Pandey A.P."/>
            <person name="Papenfuss A.P."/>
            <person name="Gasser R.B.G."/>
            <person name="Fischer K.F."/>
        </authorList>
    </citation>
    <scope>NUCLEOTIDE SEQUENCE</scope>
    <source>
        <strain evidence="7">SSS_KF_BRIS2020</strain>
    </source>
</reference>
<keyword evidence="3 5" id="KW-0560">Oxidoreductase</keyword>
<proteinExistence type="inferred from homology"/>
<dbReference type="GO" id="GO:0071949">
    <property type="term" value="F:FAD binding"/>
    <property type="evidence" value="ECO:0007669"/>
    <property type="project" value="TreeGrafter"/>
</dbReference>
<dbReference type="GO" id="GO:0005739">
    <property type="term" value="C:mitochondrion"/>
    <property type="evidence" value="ECO:0007669"/>
    <property type="project" value="TreeGrafter"/>
</dbReference>
<dbReference type="Proteomes" id="UP000070412">
    <property type="component" value="Unassembled WGS sequence"/>
</dbReference>
<dbReference type="GO" id="GO:0004657">
    <property type="term" value="F:proline dehydrogenase activity"/>
    <property type="evidence" value="ECO:0007669"/>
    <property type="project" value="UniProtKB-EC"/>
</dbReference>
<keyword evidence="4 5" id="KW-0642">Proline metabolism</keyword>
<dbReference type="InterPro" id="IPR029041">
    <property type="entry name" value="FAD-linked_oxidoreductase-like"/>
</dbReference>
<evidence type="ECO:0000256" key="1">
    <source>
        <dbReference type="ARBA" id="ARBA00004739"/>
    </source>
</evidence>
<evidence type="ECO:0000256" key="5">
    <source>
        <dbReference type="RuleBase" id="RU364054"/>
    </source>
</evidence>
<keyword evidence="5" id="KW-0274">FAD</keyword>
<evidence type="ECO:0000313" key="9">
    <source>
        <dbReference type="Proteomes" id="UP000070412"/>
    </source>
</evidence>
<dbReference type="EnsemblMetazoa" id="SSS_891s_mrna">
    <property type="protein sequence ID" value="KAF7489063.1"/>
    <property type="gene ID" value="SSS_891"/>
</dbReference>